<feature type="region of interest" description="Disordered" evidence="1">
    <location>
        <begin position="594"/>
        <end position="637"/>
    </location>
</feature>
<dbReference type="GeneID" id="73045306"/>
<proteinExistence type="predicted"/>
<evidence type="ECO:0000313" key="2">
    <source>
        <dbReference type="EMBL" id="MFC4824015.1"/>
    </source>
</evidence>
<comment type="caution">
    <text evidence="2">The sequence shown here is derived from an EMBL/GenBank/DDBJ whole genome shotgun (WGS) entry which is preliminary data.</text>
</comment>
<organism evidence="2 3">
    <name type="scientific">Halorussus aquaticus</name>
    <dbReference type="NCBI Taxonomy" id="2953748"/>
    <lineage>
        <taxon>Archaea</taxon>
        <taxon>Methanobacteriati</taxon>
        <taxon>Methanobacteriota</taxon>
        <taxon>Stenosarchaea group</taxon>
        <taxon>Halobacteria</taxon>
        <taxon>Halobacteriales</taxon>
        <taxon>Haladaptataceae</taxon>
        <taxon>Halorussus</taxon>
    </lineage>
</organism>
<evidence type="ECO:0000313" key="3">
    <source>
        <dbReference type="Proteomes" id="UP001595945"/>
    </source>
</evidence>
<keyword evidence="3" id="KW-1185">Reference proteome</keyword>
<evidence type="ECO:0000256" key="1">
    <source>
        <dbReference type="SAM" id="MobiDB-lite"/>
    </source>
</evidence>
<dbReference type="InterPro" id="IPR026453">
    <property type="entry name" value="PGF_pre_PGF"/>
</dbReference>
<feature type="compositionally biased region" description="Low complexity" evidence="1">
    <location>
        <begin position="597"/>
        <end position="637"/>
    </location>
</feature>
<dbReference type="NCBIfam" id="TIGR04213">
    <property type="entry name" value="PGF_pre_PGF"/>
    <property type="match status" value="1"/>
</dbReference>
<dbReference type="EMBL" id="JBHSHT010000001">
    <property type="protein sequence ID" value="MFC4824015.1"/>
    <property type="molecule type" value="Genomic_DNA"/>
</dbReference>
<sequence length="660" mass="69929">MHRKSSCVVLVGLLVLSVVAVGGVGTAAAANASLDSGNVPLEDGSWYWQGQYLYNDTVADAGERLGLYNATADDLVRNVTADDSRAFDIDTSDLDGDYYLRNESGETVVSFSVEAQRLSFDSNTENYYLVANGTAAHVKKLGLDSNRHEYDLVVESSSLNLTERIDGAREVDGRTVVFDVSGDVVVDTRGLEAGTYRINASVPDTTAVANYSFRPSNVSEVRWELHREETVLADGETYWQSRSLTRDYGVADAKLKVVRSRDGAFAQEFYTNETGVGTIDTTHLGNGTYEVRNSGNDTLYASFSIVEQNLSTSLADDTVTDGTGTTNLSVASNRTGYDLLLWSETVERANLSRAVPASTVTSEGDLAVRNLSSDASLTVDYSALSAGTYTFHVSVADTRAKANATLEVTAESSGGDDGEGSGSGGGGGGGNVPPPSVRTETVEAGEDYRRFEISSARSDSPATVSLSGLGTDRVSFEELRIRPESDDPEPRFFVNASSVDAPAVRAPADVDTLGYLRVEPTYVRNADLGSVTVEFAVPTDATDPESVRLYRHTDGAWQPLSTEFVEKTGGKYVFRAEATGVSLFAVTADESMALDNGTDSSTRTATVTASATAETTAETTADTSATTTTRSSGGAGHAATSVLAPLVALAIAVGYRTRND</sequence>
<protein>
    <submittedName>
        <fullName evidence="2">PGF-pre-PGF domain-containing protein</fullName>
    </submittedName>
</protein>
<accession>A0ABD5PZU2</accession>
<name>A0ABD5PZU2_9EURY</name>
<dbReference type="AlphaFoldDB" id="A0ABD5PZU2"/>
<gene>
    <name evidence="2" type="ORF">ACFO9K_07050</name>
</gene>
<feature type="compositionally biased region" description="Gly residues" evidence="1">
    <location>
        <begin position="420"/>
        <end position="431"/>
    </location>
</feature>
<dbReference type="RefSeq" id="WP_254266901.1">
    <property type="nucleotide sequence ID" value="NZ_CP100400.1"/>
</dbReference>
<dbReference type="Proteomes" id="UP001595945">
    <property type="component" value="Unassembled WGS sequence"/>
</dbReference>
<reference evidence="2 3" key="1">
    <citation type="journal article" date="2019" name="Int. J. Syst. Evol. Microbiol.">
        <title>The Global Catalogue of Microorganisms (GCM) 10K type strain sequencing project: providing services to taxonomists for standard genome sequencing and annotation.</title>
        <authorList>
            <consortium name="The Broad Institute Genomics Platform"/>
            <consortium name="The Broad Institute Genome Sequencing Center for Infectious Disease"/>
            <person name="Wu L."/>
            <person name="Ma J."/>
        </authorList>
    </citation>
    <scope>NUCLEOTIDE SEQUENCE [LARGE SCALE GENOMIC DNA]</scope>
    <source>
        <strain evidence="2 3">XZYJ18</strain>
    </source>
</reference>
<feature type="region of interest" description="Disordered" evidence="1">
    <location>
        <begin position="407"/>
        <end position="440"/>
    </location>
</feature>